<keyword evidence="3 5" id="KW-1133">Transmembrane helix</keyword>
<comment type="caution">
    <text evidence="6">The sequence shown here is derived from an EMBL/GenBank/DDBJ whole genome shotgun (WGS) entry which is preliminary data.</text>
</comment>
<evidence type="ECO:0000256" key="5">
    <source>
        <dbReference type="SAM" id="Phobius"/>
    </source>
</evidence>
<accession>A0AAX6DMX2</accession>
<reference evidence="6" key="2">
    <citation type="submission" date="2023-04" db="EMBL/GenBank/DDBJ databases">
        <authorList>
            <person name="Bruccoleri R.E."/>
            <person name="Oakeley E.J."/>
            <person name="Faust A.-M."/>
            <person name="Dessus-Babus S."/>
            <person name="Altorfer M."/>
            <person name="Burckhardt D."/>
            <person name="Oertli M."/>
            <person name="Naumann U."/>
            <person name="Petersen F."/>
            <person name="Wong J."/>
        </authorList>
    </citation>
    <scope>NUCLEOTIDE SEQUENCE</scope>
    <source>
        <strain evidence="6">GSM-AAB239-AS_SAM_17_03QT</strain>
        <tissue evidence="6">Leaf</tissue>
    </source>
</reference>
<evidence type="ECO:0000256" key="4">
    <source>
        <dbReference type="ARBA" id="ARBA00023136"/>
    </source>
</evidence>
<evidence type="ECO:0008006" key="8">
    <source>
        <dbReference type="Google" id="ProtNLM"/>
    </source>
</evidence>
<evidence type="ECO:0000313" key="7">
    <source>
        <dbReference type="Proteomes" id="UP001140949"/>
    </source>
</evidence>
<dbReference type="NCBIfam" id="TIGR01627">
    <property type="entry name" value="A_thal_3515"/>
    <property type="match status" value="1"/>
</dbReference>
<evidence type="ECO:0000313" key="6">
    <source>
        <dbReference type="EMBL" id="KAJ6793123.1"/>
    </source>
</evidence>
<dbReference type="GO" id="GO:0000139">
    <property type="term" value="C:Golgi membrane"/>
    <property type="evidence" value="ECO:0007669"/>
    <property type="project" value="UniProtKB-SubCell"/>
</dbReference>
<protein>
    <recommendedName>
        <fullName evidence="8">Polysaccharide biosynthesis domain-containing protein</fullName>
    </recommendedName>
</protein>
<sequence length="350" mass="37950">MKTNTINNTNNNTKLILFHPTTNPLCKQQSGSFSSLLASGSGSHHHRLLVVAVVSFFTFASLFTFLTTTTTTTTTTTSSTSPSISLSLSTPSYTITTTPPVLADALLHYAASASSTGNGRMPEPELRAISQAIRRRAPCNLLVFGLTPETLLWRSLNHGGRTVFLDENEYYVAHYESKHPNALEAYDVSYTTKVAELENLIRSSRERVGDECRPVQNLLFSDCRLAINDMPNQLYDVSWDVILVDGPSGYAPTAPGRMSAIFTAAVMARTTGKGRTDVLVHDYEREVEKVCSEEFLCGENLVSVNGQLAHYIIRGGSGGGGGGDRTMDGFCKDRNSTLPSAGETMTEGTV</sequence>
<evidence type="ECO:0000256" key="2">
    <source>
        <dbReference type="ARBA" id="ARBA00022692"/>
    </source>
</evidence>
<comment type="subcellular location">
    <subcellularLocation>
        <location evidence="1">Golgi apparatus membrane</location>
        <topology evidence="1">Single-pass membrane protein</topology>
    </subcellularLocation>
</comment>
<dbReference type="EMBL" id="JANAVB010043219">
    <property type="protein sequence ID" value="KAJ6793123.1"/>
    <property type="molecule type" value="Genomic_DNA"/>
</dbReference>
<dbReference type="Proteomes" id="UP001140949">
    <property type="component" value="Unassembled WGS sequence"/>
</dbReference>
<dbReference type="GO" id="GO:0045492">
    <property type="term" value="P:xylan biosynthetic process"/>
    <property type="evidence" value="ECO:0007669"/>
    <property type="project" value="InterPro"/>
</dbReference>
<gene>
    <name evidence="6" type="ORF">M6B38_111105</name>
</gene>
<keyword evidence="2 5" id="KW-0812">Transmembrane</keyword>
<dbReference type="AlphaFoldDB" id="A0AAX6DMX2"/>
<dbReference type="InterPro" id="IPR006514">
    <property type="entry name" value="IRX15/GXM/AGM"/>
</dbReference>
<organism evidence="6 7">
    <name type="scientific">Iris pallida</name>
    <name type="common">Sweet iris</name>
    <dbReference type="NCBI Taxonomy" id="29817"/>
    <lineage>
        <taxon>Eukaryota</taxon>
        <taxon>Viridiplantae</taxon>
        <taxon>Streptophyta</taxon>
        <taxon>Embryophyta</taxon>
        <taxon>Tracheophyta</taxon>
        <taxon>Spermatophyta</taxon>
        <taxon>Magnoliopsida</taxon>
        <taxon>Liliopsida</taxon>
        <taxon>Asparagales</taxon>
        <taxon>Iridaceae</taxon>
        <taxon>Iridoideae</taxon>
        <taxon>Irideae</taxon>
        <taxon>Iris</taxon>
    </lineage>
</organism>
<keyword evidence="4 5" id="KW-0472">Membrane</keyword>
<evidence type="ECO:0000256" key="1">
    <source>
        <dbReference type="ARBA" id="ARBA00004194"/>
    </source>
</evidence>
<reference evidence="6" key="1">
    <citation type="journal article" date="2023" name="GigaByte">
        <title>Genome assembly of the bearded iris, Iris pallida Lam.</title>
        <authorList>
            <person name="Bruccoleri R.E."/>
            <person name="Oakeley E.J."/>
            <person name="Faust A.M.E."/>
            <person name="Altorfer M."/>
            <person name="Dessus-Babus S."/>
            <person name="Burckhardt D."/>
            <person name="Oertli M."/>
            <person name="Naumann U."/>
            <person name="Petersen F."/>
            <person name="Wong J."/>
        </authorList>
    </citation>
    <scope>NUCLEOTIDE SEQUENCE</scope>
    <source>
        <strain evidence="6">GSM-AAB239-AS_SAM_17_03QT</strain>
    </source>
</reference>
<feature type="transmembrane region" description="Helical" evidence="5">
    <location>
        <begin position="48"/>
        <end position="66"/>
    </location>
</feature>
<dbReference type="Pfam" id="PF21729">
    <property type="entry name" value="IRX15_IRX15L_GXM"/>
    <property type="match status" value="1"/>
</dbReference>
<evidence type="ECO:0000256" key="3">
    <source>
        <dbReference type="ARBA" id="ARBA00022989"/>
    </source>
</evidence>
<keyword evidence="7" id="KW-1185">Reference proteome</keyword>
<proteinExistence type="predicted"/>
<name>A0AAX6DMX2_IRIPA</name>
<dbReference type="PANTHER" id="PTHR31444">
    <property type="entry name" value="OS11G0490100 PROTEIN"/>
    <property type="match status" value="1"/>
</dbReference>